<evidence type="ECO:0000313" key="4">
    <source>
        <dbReference type="Proteomes" id="UP001634394"/>
    </source>
</evidence>
<dbReference type="EMBL" id="JBJQND010000013">
    <property type="protein sequence ID" value="KAL3857198.1"/>
    <property type="molecule type" value="Genomic_DNA"/>
</dbReference>
<keyword evidence="4" id="KW-1185">Reference proteome</keyword>
<feature type="domain" description="Bacteriophage T5 Orf172 DNA-binding" evidence="2">
    <location>
        <begin position="18"/>
        <end position="77"/>
    </location>
</feature>
<feature type="compositionally biased region" description="Basic residues" evidence="1">
    <location>
        <begin position="34"/>
        <end position="45"/>
    </location>
</feature>
<organism evidence="3 4">
    <name type="scientific">Sinanodonta woodiana</name>
    <name type="common">Chinese pond mussel</name>
    <name type="synonym">Anodonta woodiana</name>
    <dbReference type="NCBI Taxonomy" id="1069815"/>
    <lineage>
        <taxon>Eukaryota</taxon>
        <taxon>Metazoa</taxon>
        <taxon>Spiralia</taxon>
        <taxon>Lophotrochozoa</taxon>
        <taxon>Mollusca</taxon>
        <taxon>Bivalvia</taxon>
        <taxon>Autobranchia</taxon>
        <taxon>Heteroconchia</taxon>
        <taxon>Palaeoheterodonta</taxon>
        <taxon>Unionida</taxon>
        <taxon>Unionoidea</taxon>
        <taxon>Unionidae</taxon>
        <taxon>Unioninae</taxon>
        <taxon>Sinanodonta</taxon>
    </lineage>
</organism>
<dbReference type="AlphaFoldDB" id="A0ABD3V8V0"/>
<protein>
    <recommendedName>
        <fullName evidence="2">Bacteriophage T5 Orf172 DNA-binding domain-containing protein</fullName>
    </recommendedName>
</protein>
<evidence type="ECO:0000259" key="2">
    <source>
        <dbReference type="Pfam" id="PF10544"/>
    </source>
</evidence>
<feature type="compositionally biased region" description="Basic residues" evidence="1">
    <location>
        <begin position="79"/>
        <end position="88"/>
    </location>
</feature>
<gene>
    <name evidence="3" type="ORF">ACJMK2_011890</name>
</gene>
<dbReference type="InterPro" id="IPR018306">
    <property type="entry name" value="Phage_T5_Orf172_DNA-bd"/>
</dbReference>
<proteinExistence type="predicted"/>
<sequence>MSYNWKTGAGVGNHHGPGFVYVMEDTKHKEVKIGHSRNPKSRVKQTKKDRPDTTLVGYTKANKMNRKKTAAQHAVEKHGMKKVARKATGRYSLPPGVTSKDVNKTKRRAVYSQNRTIRNRKQQYNKDYLSPRSKANQNTANYCQEVVKAQYVTTTMTSYLQHR</sequence>
<evidence type="ECO:0000256" key="1">
    <source>
        <dbReference type="SAM" id="MobiDB-lite"/>
    </source>
</evidence>
<dbReference type="Pfam" id="PF10544">
    <property type="entry name" value="T5orf172"/>
    <property type="match status" value="1"/>
</dbReference>
<reference evidence="3 4" key="1">
    <citation type="submission" date="2024-11" db="EMBL/GenBank/DDBJ databases">
        <title>Chromosome-level genome assembly of the freshwater bivalve Anodonta woodiana.</title>
        <authorList>
            <person name="Chen X."/>
        </authorList>
    </citation>
    <scope>NUCLEOTIDE SEQUENCE [LARGE SCALE GENOMIC DNA]</scope>
    <source>
        <strain evidence="3">MN2024</strain>
        <tissue evidence="3">Gills</tissue>
    </source>
</reference>
<dbReference type="Proteomes" id="UP001634394">
    <property type="component" value="Unassembled WGS sequence"/>
</dbReference>
<feature type="region of interest" description="Disordered" evidence="1">
    <location>
        <begin position="31"/>
        <end position="100"/>
    </location>
</feature>
<accession>A0ABD3V8V0</accession>
<evidence type="ECO:0000313" key="3">
    <source>
        <dbReference type="EMBL" id="KAL3857198.1"/>
    </source>
</evidence>
<comment type="caution">
    <text evidence="3">The sequence shown here is derived from an EMBL/GenBank/DDBJ whole genome shotgun (WGS) entry which is preliminary data.</text>
</comment>
<name>A0ABD3V8V0_SINWO</name>